<feature type="domain" description="OTU" evidence="1">
    <location>
        <begin position="6"/>
        <end position="90"/>
    </location>
</feature>
<name>A0A392S387_9FABA</name>
<sequence length="90" mass="10395">MHQFFENVIDVAPDGHCGFRAVAGLIGDKKEADFQLIRLDLSIELRARKKRYIQLYGGVERYNQVEHALVPDKIGRALEDMWMIMPDMGF</sequence>
<dbReference type="PROSITE" id="PS50802">
    <property type="entry name" value="OTU"/>
    <property type="match status" value="1"/>
</dbReference>
<organism evidence="2 3">
    <name type="scientific">Trifolium medium</name>
    <dbReference type="NCBI Taxonomy" id="97028"/>
    <lineage>
        <taxon>Eukaryota</taxon>
        <taxon>Viridiplantae</taxon>
        <taxon>Streptophyta</taxon>
        <taxon>Embryophyta</taxon>
        <taxon>Tracheophyta</taxon>
        <taxon>Spermatophyta</taxon>
        <taxon>Magnoliopsida</taxon>
        <taxon>eudicotyledons</taxon>
        <taxon>Gunneridae</taxon>
        <taxon>Pentapetalae</taxon>
        <taxon>rosids</taxon>
        <taxon>fabids</taxon>
        <taxon>Fabales</taxon>
        <taxon>Fabaceae</taxon>
        <taxon>Papilionoideae</taxon>
        <taxon>50 kb inversion clade</taxon>
        <taxon>NPAAA clade</taxon>
        <taxon>Hologalegina</taxon>
        <taxon>IRL clade</taxon>
        <taxon>Trifolieae</taxon>
        <taxon>Trifolium</taxon>
    </lineage>
</organism>
<reference evidence="2 3" key="1">
    <citation type="journal article" date="2018" name="Front. Plant Sci.">
        <title>Red Clover (Trifolium pratense) and Zigzag Clover (T. medium) - A Picture of Genomic Similarities and Differences.</title>
        <authorList>
            <person name="Dluhosova J."/>
            <person name="Istvanek J."/>
            <person name="Nedelnik J."/>
            <person name="Repkova J."/>
        </authorList>
    </citation>
    <scope>NUCLEOTIDE SEQUENCE [LARGE SCALE GENOMIC DNA]</scope>
    <source>
        <strain evidence="3">cv. 10/8</strain>
        <tissue evidence="2">Leaf</tissue>
    </source>
</reference>
<evidence type="ECO:0000259" key="1">
    <source>
        <dbReference type="PROSITE" id="PS50802"/>
    </source>
</evidence>
<dbReference type="InterPro" id="IPR003323">
    <property type="entry name" value="OTU_dom"/>
</dbReference>
<dbReference type="Proteomes" id="UP000265520">
    <property type="component" value="Unassembled WGS sequence"/>
</dbReference>
<evidence type="ECO:0000313" key="3">
    <source>
        <dbReference type="Proteomes" id="UP000265520"/>
    </source>
</evidence>
<proteinExistence type="predicted"/>
<dbReference type="EMBL" id="LXQA010307358">
    <property type="protein sequence ID" value="MCI42664.1"/>
    <property type="molecule type" value="Genomic_DNA"/>
</dbReference>
<dbReference type="AlphaFoldDB" id="A0A392S387"/>
<accession>A0A392S387</accession>
<protein>
    <recommendedName>
        <fullName evidence="1">OTU domain-containing protein</fullName>
    </recommendedName>
</protein>
<feature type="non-terminal residue" evidence="2">
    <location>
        <position position="90"/>
    </location>
</feature>
<dbReference type="Gene3D" id="3.90.70.80">
    <property type="match status" value="1"/>
</dbReference>
<comment type="caution">
    <text evidence="2">The sequence shown here is derived from an EMBL/GenBank/DDBJ whole genome shotgun (WGS) entry which is preliminary data.</text>
</comment>
<keyword evidence="3" id="KW-1185">Reference proteome</keyword>
<evidence type="ECO:0000313" key="2">
    <source>
        <dbReference type="EMBL" id="MCI42664.1"/>
    </source>
</evidence>